<dbReference type="EMBL" id="JANBOH010000342">
    <property type="protein sequence ID" value="KAJ1642761.1"/>
    <property type="molecule type" value="Genomic_DNA"/>
</dbReference>
<reference evidence="1" key="1">
    <citation type="submission" date="2022-07" db="EMBL/GenBank/DDBJ databases">
        <title>Phylogenomic reconstructions and comparative analyses of Kickxellomycotina fungi.</title>
        <authorList>
            <person name="Reynolds N.K."/>
            <person name="Stajich J.E."/>
            <person name="Barry K."/>
            <person name="Grigoriev I.V."/>
            <person name="Crous P."/>
            <person name="Smith M.E."/>
        </authorList>
    </citation>
    <scope>NUCLEOTIDE SEQUENCE</scope>
    <source>
        <strain evidence="1">NBRC 105413</strain>
    </source>
</reference>
<dbReference type="AlphaFoldDB" id="A0A9W7XH73"/>
<protein>
    <submittedName>
        <fullName evidence="1">Uncharacterized protein</fullName>
    </submittedName>
</protein>
<evidence type="ECO:0000313" key="2">
    <source>
        <dbReference type="Proteomes" id="UP001145021"/>
    </source>
</evidence>
<name>A0A9W7XH73_9FUNG</name>
<accession>A0A9W7XH73</accession>
<evidence type="ECO:0000313" key="1">
    <source>
        <dbReference type="EMBL" id="KAJ1642761.1"/>
    </source>
</evidence>
<keyword evidence="2" id="KW-1185">Reference proteome</keyword>
<proteinExistence type="predicted"/>
<comment type="caution">
    <text evidence="1">The sequence shown here is derived from an EMBL/GenBank/DDBJ whole genome shotgun (WGS) entry which is preliminary data.</text>
</comment>
<dbReference type="Proteomes" id="UP001145021">
    <property type="component" value="Unassembled WGS sequence"/>
</dbReference>
<sequence length="598" mass="68977">MTFQKIAPQRKLRRTAKKLAILSALLSVLLYFAYQFFYSYTLTSSSYQTYSALRSDPCRSACTGHLPAASIADYRASNMPFAFILGAENDQLEVNPGQCVCVRVVVPPAEKHPKDLLANTTSMQQQQQTQYRPLPMWPADALMVDLVQESSKMDDGTDDPLYFGARITVAVDNFRALGNDRDVFKPHVFEGTARLYDPGTYVVDARVDARNGQWNAEPGQLTPAYLEETVECRSRISVRRDHRHPTYLARHQDLPLCAGGDNTGRWVPEDNLPWHWKKWSYLYPAEDGRVWLPYWCRLRRISHAEFVFHMSYAFPSIHWYGDSNSRRTLRPLVSAGKWCHCKSILERLDCLCNDAPKDLFPDEWYAGMPVPHWYRVHTHGINGSEIYLDLRTSDSGGGGSRTDPRPILEKDPTDERYLPDFVPPGYGNRNDFYDLFYLFTRGTQDMYGSYWARDITPATVARYPKATLVVFQMVTWDVAFGHFDDFVRQTALLVRRLKTVYPDARFVYRSGPFWCCRQAEGQDKKYSRLRFIAFDRHARGVFRRHLDAEIWDVMGPAGQRAPESKRLDENMPCRSAHSRAEVIHIDNQLLMNMLVNPL</sequence>
<gene>
    <name evidence="1" type="ORF">LPJ64_005414</name>
</gene>
<organism evidence="1 2">
    <name type="scientific">Coemansia asiatica</name>
    <dbReference type="NCBI Taxonomy" id="1052880"/>
    <lineage>
        <taxon>Eukaryota</taxon>
        <taxon>Fungi</taxon>
        <taxon>Fungi incertae sedis</taxon>
        <taxon>Zoopagomycota</taxon>
        <taxon>Kickxellomycotina</taxon>
        <taxon>Kickxellomycetes</taxon>
        <taxon>Kickxellales</taxon>
        <taxon>Kickxellaceae</taxon>
        <taxon>Coemansia</taxon>
    </lineage>
</organism>